<reference evidence="4 5" key="1">
    <citation type="submission" date="2013-12" db="EMBL/GenBank/DDBJ databases">
        <title>Draft genome of the parsitic nematode Ancylostoma duodenale.</title>
        <authorList>
            <person name="Mitreva M."/>
        </authorList>
    </citation>
    <scope>NUCLEOTIDE SEQUENCE [LARGE SCALE GENOMIC DNA]</scope>
    <source>
        <strain evidence="4 5">Zhejiang</strain>
    </source>
</reference>
<evidence type="ECO:0000313" key="5">
    <source>
        <dbReference type="Proteomes" id="UP000054047"/>
    </source>
</evidence>
<evidence type="ECO:0000256" key="1">
    <source>
        <dbReference type="ARBA" id="ARBA00022443"/>
    </source>
</evidence>
<dbReference type="PROSITE" id="PS50002">
    <property type="entry name" value="SH3"/>
    <property type="match status" value="1"/>
</dbReference>
<gene>
    <name evidence="4" type="ORF">ANCDUO_13644</name>
</gene>
<keyword evidence="5" id="KW-1185">Reference proteome</keyword>
<accession>A0A0C2D2B3</accession>
<dbReference type="EMBL" id="KN736144">
    <property type="protein sequence ID" value="KIH56177.1"/>
    <property type="molecule type" value="Genomic_DNA"/>
</dbReference>
<keyword evidence="1 2" id="KW-0728">SH3 domain</keyword>
<protein>
    <submittedName>
        <fullName evidence="4">SH3 domain protein</fullName>
    </submittedName>
</protein>
<evidence type="ECO:0000313" key="4">
    <source>
        <dbReference type="EMBL" id="KIH56177.1"/>
    </source>
</evidence>
<dbReference type="PRINTS" id="PR00452">
    <property type="entry name" value="SH3DOMAIN"/>
</dbReference>
<dbReference type="OrthoDB" id="98077at2759"/>
<dbReference type="InterPro" id="IPR036028">
    <property type="entry name" value="SH3-like_dom_sf"/>
</dbReference>
<dbReference type="AlphaFoldDB" id="A0A0C2D2B3"/>
<dbReference type="CDD" id="cd11850">
    <property type="entry name" value="SH3_Abl"/>
    <property type="match status" value="1"/>
</dbReference>
<dbReference type="SMART" id="SM00326">
    <property type="entry name" value="SH3"/>
    <property type="match status" value="1"/>
</dbReference>
<evidence type="ECO:0000259" key="3">
    <source>
        <dbReference type="PROSITE" id="PS50002"/>
    </source>
</evidence>
<dbReference type="Proteomes" id="UP000054047">
    <property type="component" value="Unassembled WGS sequence"/>
</dbReference>
<evidence type="ECO:0000256" key="2">
    <source>
        <dbReference type="PROSITE-ProRule" id="PRU00192"/>
    </source>
</evidence>
<dbReference type="Gene3D" id="2.30.30.40">
    <property type="entry name" value="SH3 Domains"/>
    <property type="match status" value="1"/>
</dbReference>
<proteinExistence type="predicted"/>
<organism evidence="4 5">
    <name type="scientific">Ancylostoma duodenale</name>
    <dbReference type="NCBI Taxonomy" id="51022"/>
    <lineage>
        <taxon>Eukaryota</taxon>
        <taxon>Metazoa</taxon>
        <taxon>Ecdysozoa</taxon>
        <taxon>Nematoda</taxon>
        <taxon>Chromadorea</taxon>
        <taxon>Rhabditida</taxon>
        <taxon>Rhabditina</taxon>
        <taxon>Rhabditomorpha</taxon>
        <taxon>Strongyloidea</taxon>
        <taxon>Ancylostomatidae</taxon>
        <taxon>Ancylostomatinae</taxon>
        <taxon>Ancylostoma</taxon>
    </lineage>
</organism>
<dbReference type="Pfam" id="PF00018">
    <property type="entry name" value="SH3_1"/>
    <property type="match status" value="1"/>
</dbReference>
<sequence length="127" mass="14122">MIYSKVRRMHPPVVQWLNEDLLSASMGGGDDATSPLFITLYDFHGVGEEQLSIRKGDMVRVIGYNKAGEWCEARLAATRRSDLASQKRIGQIGWVPSSYIAPINSLDKHSDQQNSFNLIAPAFVAKN</sequence>
<feature type="domain" description="SH3" evidence="3">
    <location>
        <begin position="32"/>
        <end position="105"/>
    </location>
</feature>
<dbReference type="SUPFAM" id="SSF50044">
    <property type="entry name" value="SH3-domain"/>
    <property type="match status" value="1"/>
</dbReference>
<name>A0A0C2D2B3_9BILA</name>
<dbReference type="InterPro" id="IPR001452">
    <property type="entry name" value="SH3_domain"/>
</dbReference>
<dbReference type="FunFam" id="2.30.30.40:FF:000010">
    <property type="entry name" value="Tyrosine-protein kinase"/>
    <property type="match status" value="1"/>
</dbReference>